<feature type="compositionally biased region" description="Polar residues" evidence="1">
    <location>
        <begin position="134"/>
        <end position="150"/>
    </location>
</feature>
<proteinExistence type="predicted"/>
<keyword evidence="2" id="KW-0732">Signal</keyword>
<evidence type="ECO:0000313" key="3">
    <source>
        <dbReference type="EMBL" id="MOY34062.1"/>
    </source>
</evidence>
<feature type="signal peptide" evidence="2">
    <location>
        <begin position="1"/>
        <end position="18"/>
    </location>
</feature>
<feature type="region of interest" description="Disordered" evidence="1">
    <location>
        <begin position="26"/>
        <end position="185"/>
    </location>
</feature>
<keyword evidence="3" id="KW-0378">Hydrolase</keyword>
<keyword evidence="3" id="KW-0540">Nuclease</keyword>
<evidence type="ECO:0000256" key="1">
    <source>
        <dbReference type="SAM" id="MobiDB-lite"/>
    </source>
</evidence>
<feature type="compositionally biased region" description="Polar residues" evidence="1">
    <location>
        <begin position="37"/>
        <end position="54"/>
    </location>
</feature>
<feature type="chain" id="PRO_5020024224" evidence="2">
    <location>
        <begin position="19"/>
        <end position="185"/>
    </location>
</feature>
<feature type="compositionally biased region" description="Low complexity" evidence="1">
    <location>
        <begin position="174"/>
        <end position="185"/>
    </location>
</feature>
<dbReference type="EMBL" id="GHJT01000091">
    <property type="protein sequence ID" value="MOY34062.1"/>
    <property type="molecule type" value="Transcribed_RNA"/>
</dbReference>
<feature type="compositionally biased region" description="Polar residues" evidence="1">
    <location>
        <begin position="84"/>
        <end position="96"/>
    </location>
</feature>
<evidence type="ECO:0000256" key="2">
    <source>
        <dbReference type="SAM" id="SignalP"/>
    </source>
</evidence>
<dbReference type="AlphaFoldDB" id="A0A4D5RAL1"/>
<feature type="compositionally biased region" description="Pro residues" evidence="1">
    <location>
        <begin position="70"/>
        <end position="81"/>
    </location>
</feature>
<feature type="compositionally biased region" description="Low complexity" evidence="1">
    <location>
        <begin position="97"/>
        <end position="123"/>
    </location>
</feature>
<keyword evidence="3" id="KW-0255">Endonuclease</keyword>
<feature type="compositionally biased region" description="Low complexity" evidence="1">
    <location>
        <begin position="151"/>
        <end position="165"/>
    </location>
</feature>
<organism evidence="3">
    <name type="scientific">Ixodes scapularis</name>
    <name type="common">Black-legged tick</name>
    <name type="synonym">Deer tick</name>
    <dbReference type="NCBI Taxonomy" id="6945"/>
    <lineage>
        <taxon>Eukaryota</taxon>
        <taxon>Metazoa</taxon>
        <taxon>Ecdysozoa</taxon>
        <taxon>Arthropoda</taxon>
        <taxon>Chelicerata</taxon>
        <taxon>Arachnida</taxon>
        <taxon>Acari</taxon>
        <taxon>Parasitiformes</taxon>
        <taxon>Ixodida</taxon>
        <taxon>Ixodoidea</taxon>
        <taxon>Ixodidae</taxon>
        <taxon>Ixodinae</taxon>
        <taxon>Ixodes</taxon>
    </lineage>
</organism>
<sequence>MTPKMALAFCLALRLVLDSLPTWKRRHRARTSRTTTWNGLSSTSCPRSQSPRSPNTRRRGTSMCTSIPTLQPPRPTGPCPRNPSSKMATPWPTQYCRSPQRQSPRTSRLRSTTTRSQRPRTSTGPATAIPKDSSCLTSRRASGSSTACQGSRSSCTPASTSSPRTLVRTDRAYSASLSPPASLRP</sequence>
<reference evidence="3" key="1">
    <citation type="submission" date="2019-04" db="EMBL/GenBank/DDBJ databases">
        <title>An insight into the mialome of Ixodes scapularis.</title>
        <authorList>
            <person name="Ribeiro J.M."/>
            <person name="Mather T.N."/>
            <person name="Karim S."/>
        </authorList>
    </citation>
    <scope>NUCLEOTIDE SEQUENCE</scope>
</reference>
<name>A0A4D5RAL1_IXOSC</name>
<protein>
    <submittedName>
        <fullName evidence="3">Putative endonuclease</fullName>
    </submittedName>
</protein>
<dbReference type="GO" id="GO:0004519">
    <property type="term" value="F:endonuclease activity"/>
    <property type="evidence" value="ECO:0007669"/>
    <property type="project" value="UniProtKB-KW"/>
</dbReference>
<accession>A0A4D5RAL1</accession>